<evidence type="ECO:0000313" key="2">
    <source>
        <dbReference type="Proteomes" id="UP000008363"/>
    </source>
</evidence>
<dbReference type="eggNOG" id="ENOG5033WAI">
    <property type="taxonomic scope" value="Bacteria"/>
</dbReference>
<dbReference type="EMBL" id="BAHC01000149">
    <property type="protein sequence ID" value="GAB91800.1"/>
    <property type="molecule type" value="Genomic_DNA"/>
</dbReference>
<dbReference type="RefSeq" id="WP_006335699.1">
    <property type="nucleotide sequence ID" value="NZ_BAHC01000149.1"/>
</dbReference>
<comment type="caution">
    <text evidence="1">The sequence shown here is derived from an EMBL/GenBank/DDBJ whole genome shotgun (WGS) entry which is preliminary data.</text>
</comment>
<sequence>MLHAIPVSELARRVQPLSGTLYLSQPEFDVVVAHPLARWSLWKDYIDGARKAYTRHGCKAALDYRAVAGGEGTAVFFAVVDRSGQVVGGLRVQQPLGSAAASHAVEEWAGQDGQIDLVNAIEARLSEGIAEVKTAWVDERSPLAMEIAAQLARLALPIMNYCGVRYMMATAAEHVLKRWESGGGRVSTDVSPTPYPTKRYTTRLMWWDSQTIAADADPQVWCEIEDDMSRFTPRRRRSLA</sequence>
<dbReference type="Proteomes" id="UP000008363">
    <property type="component" value="Unassembled WGS sequence"/>
</dbReference>
<evidence type="ECO:0008006" key="3">
    <source>
        <dbReference type="Google" id="ProtNLM"/>
    </source>
</evidence>
<dbReference type="AlphaFoldDB" id="K6VY43"/>
<dbReference type="STRING" id="1108045.GORHZ_149_00060"/>
<protein>
    <recommendedName>
        <fullName evidence="3">N-acetyltransferase domain-containing protein</fullName>
    </recommendedName>
</protein>
<organism evidence="1 2">
    <name type="scientific">Gordonia rhizosphera NBRC 16068</name>
    <dbReference type="NCBI Taxonomy" id="1108045"/>
    <lineage>
        <taxon>Bacteria</taxon>
        <taxon>Bacillati</taxon>
        <taxon>Actinomycetota</taxon>
        <taxon>Actinomycetes</taxon>
        <taxon>Mycobacteriales</taxon>
        <taxon>Gordoniaceae</taxon>
        <taxon>Gordonia</taxon>
    </lineage>
</organism>
<dbReference type="OrthoDB" id="5175138at2"/>
<reference evidence="1 2" key="1">
    <citation type="submission" date="2012-08" db="EMBL/GenBank/DDBJ databases">
        <title>Whole genome shotgun sequence of Gordonia rhizosphera NBRC 16068.</title>
        <authorList>
            <person name="Takarada H."/>
            <person name="Isaki S."/>
            <person name="Hosoyama A."/>
            <person name="Tsuchikane K."/>
            <person name="Katsumata H."/>
            <person name="Baba S."/>
            <person name="Ohji S."/>
            <person name="Yamazaki S."/>
            <person name="Fujita N."/>
        </authorList>
    </citation>
    <scope>NUCLEOTIDE SEQUENCE [LARGE SCALE GENOMIC DNA]</scope>
    <source>
        <strain evidence="1 2">NBRC 16068</strain>
    </source>
</reference>
<proteinExistence type="predicted"/>
<keyword evidence="2" id="KW-1185">Reference proteome</keyword>
<gene>
    <name evidence="1" type="ORF">GORHZ_149_00060</name>
</gene>
<name>K6VY43_9ACTN</name>
<evidence type="ECO:0000313" key="1">
    <source>
        <dbReference type="EMBL" id="GAB91800.1"/>
    </source>
</evidence>
<accession>K6VY43</accession>